<reference evidence="2 3" key="1">
    <citation type="submission" date="2023-01" db="EMBL/GenBank/DDBJ databases">
        <title>Novel diversity within Roseofilum (Cyanobacteria; Desertifilaceae) from marine benthic mats with descriptions of four novel species.</title>
        <authorList>
            <person name="Wang Y."/>
            <person name="Berthold D.E."/>
            <person name="Hu J."/>
            <person name="Lefler F.W."/>
            <person name="Laughinghouse H.D. IV."/>
        </authorList>
    </citation>
    <scope>NUCLEOTIDE SEQUENCE [LARGE SCALE GENOMIC DNA]</scope>
    <source>
        <strain evidence="2 3">BLCC-M114</strain>
    </source>
</reference>
<feature type="domain" description="REase associating with pPIWI RE" evidence="1">
    <location>
        <begin position="257"/>
        <end position="381"/>
    </location>
</feature>
<gene>
    <name evidence="2" type="ORF">PMG25_14795</name>
</gene>
<evidence type="ECO:0000259" key="1">
    <source>
        <dbReference type="Pfam" id="PF18154"/>
    </source>
</evidence>
<dbReference type="InterPro" id="IPR040828">
    <property type="entry name" value="pPIWI_RE_REase"/>
</dbReference>
<evidence type="ECO:0000313" key="3">
    <source>
        <dbReference type="Proteomes" id="UP001235849"/>
    </source>
</evidence>
<evidence type="ECO:0000313" key="2">
    <source>
        <dbReference type="EMBL" id="MDJ1175361.1"/>
    </source>
</evidence>
<accession>A0ABT7B877</accession>
<protein>
    <recommendedName>
        <fullName evidence="1">REase associating with pPIWI RE domain-containing protein</fullName>
    </recommendedName>
</protein>
<dbReference type="Proteomes" id="UP001235849">
    <property type="component" value="Unassembled WGS sequence"/>
</dbReference>
<dbReference type="EMBL" id="JAQOSO010000082">
    <property type="protein sequence ID" value="MDJ1175361.1"/>
    <property type="molecule type" value="Genomic_DNA"/>
</dbReference>
<organism evidence="2 3">
    <name type="scientific">Roseofilum capinflatum BLCC-M114</name>
    <dbReference type="NCBI Taxonomy" id="3022440"/>
    <lineage>
        <taxon>Bacteria</taxon>
        <taxon>Bacillati</taxon>
        <taxon>Cyanobacteriota</taxon>
        <taxon>Cyanophyceae</taxon>
        <taxon>Desertifilales</taxon>
        <taxon>Desertifilaceae</taxon>
        <taxon>Roseofilum</taxon>
        <taxon>Roseofilum capinflatum</taxon>
    </lineage>
</organism>
<dbReference type="Pfam" id="PF18154">
    <property type="entry name" value="pPIWI_RE_REase"/>
    <property type="match status" value="1"/>
</dbReference>
<sequence>MPKFETFSYLVIGLHEFCQEEQKHGREKSKYPYPDIFHLACNELALKMPYGTYPRTQTGLFKLFEQPVENWWPNGLEIPEEFDRSSGLLYDGKPSEETFDYLDALFEGELDVDKIPNAVNIQIIVENKQFRDLFLRLNEEYLSGDSDRAQDEYIKLRSFLIDRPYTTTSKLREEFTRTHYITNKEVGDLYEDCDRGRTYWNCDRCGPLVEKHGRLQGIKPEACRDHRQELDYVREVPWEQELRRLKSGIHSRVCLPGIPEMDLWRSLEKLQERYPEQLVDTRLWPGLDSYDMQLRFSDNSVWAVDVKDYRNPHRLGQKLKNIPGITEDLRYTEAFYVFPNRRFKWRENYIQIVRSSATNLSQATHLLSIPSFEERIEQKIQSLAQEKKK</sequence>
<keyword evidence="3" id="KW-1185">Reference proteome</keyword>
<comment type="caution">
    <text evidence="2">The sequence shown here is derived from an EMBL/GenBank/DDBJ whole genome shotgun (WGS) entry which is preliminary data.</text>
</comment>
<name>A0ABT7B877_9CYAN</name>
<proteinExistence type="predicted"/>
<dbReference type="RefSeq" id="WP_283767665.1">
    <property type="nucleotide sequence ID" value="NZ_JAQOSO010000082.1"/>
</dbReference>